<evidence type="ECO:0000256" key="1">
    <source>
        <dbReference type="SAM" id="MobiDB-lite"/>
    </source>
</evidence>
<dbReference type="RefSeq" id="WP_207090639.1">
    <property type="nucleotide sequence ID" value="NZ_JAFLQW010000660.1"/>
</dbReference>
<sequence length="79" mass="8423">MNSSNSPNSEPTSLNPDANEPAVKISSELLITLLTPPFLGALLGGKAVSQMLQSMGQASEEVFRGDRLPVLNFPHSEED</sequence>
<organism evidence="2 3">
    <name type="scientific">Phormidium pseudopriestleyi FRX01</name>
    <dbReference type="NCBI Taxonomy" id="1759528"/>
    <lineage>
        <taxon>Bacteria</taxon>
        <taxon>Bacillati</taxon>
        <taxon>Cyanobacteriota</taxon>
        <taxon>Cyanophyceae</taxon>
        <taxon>Oscillatoriophycideae</taxon>
        <taxon>Oscillatoriales</taxon>
        <taxon>Oscillatoriaceae</taxon>
        <taxon>Phormidium</taxon>
    </lineage>
</organism>
<accession>A0ABS3FZI5</accession>
<gene>
    <name evidence="2" type="ORF">J0895_24700</name>
</gene>
<evidence type="ECO:0000313" key="2">
    <source>
        <dbReference type="EMBL" id="MBO0352224.1"/>
    </source>
</evidence>
<comment type="caution">
    <text evidence="2">The sequence shown here is derived from an EMBL/GenBank/DDBJ whole genome shotgun (WGS) entry which is preliminary data.</text>
</comment>
<feature type="compositionally biased region" description="Low complexity" evidence="1">
    <location>
        <begin position="1"/>
        <end position="16"/>
    </location>
</feature>
<name>A0ABS3FZI5_9CYAN</name>
<keyword evidence="3" id="KW-1185">Reference proteome</keyword>
<dbReference type="EMBL" id="JAFLQW010000660">
    <property type="protein sequence ID" value="MBO0352224.1"/>
    <property type="molecule type" value="Genomic_DNA"/>
</dbReference>
<feature type="region of interest" description="Disordered" evidence="1">
    <location>
        <begin position="1"/>
        <end position="20"/>
    </location>
</feature>
<proteinExistence type="predicted"/>
<reference evidence="2 3" key="1">
    <citation type="submission" date="2021-03" db="EMBL/GenBank/DDBJ databases">
        <title>Metabolic Capacity of the Antarctic Cyanobacterium Phormidium pseudopriestleyi that Sustains Oxygenic Photosynthesis in the Presence of Hydrogen Sulfide.</title>
        <authorList>
            <person name="Lumian J.E."/>
            <person name="Jungblut A.D."/>
            <person name="Dillon M.L."/>
            <person name="Hawes I."/>
            <person name="Doran P.T."/>
            <person name="Mackey T.J."/>
            <person name="Dick G.J."/>
            <person name="Grettenberger C.L."/>
            <person name="Sumner D.Y."/>
        </authorList>
    </citation>
    <scope>NUCLEOTIDE SEQUENCE [LARGE SCALE GENOMIC DNA]</scope>
    <source>
        <strain evidence="2 3">FRX01</strain>
    </source>
</reference>
<protein>
    <submittedName>
        <fullName evidence="2">Uncharacterized protein</fullName>
    </submittedName>
</protein>
<dbReference type="Proteomes" id="UP000664844">
    <property type="component" value="Unassembled WGS sequence"/>
</dbReference>
<evidence type="ECO:0000313" key="3">
    <source>
        <dbReference type="Proteomes" id="UP000664844"/>
    </source>
</evidence>